<gene>
    <name evidence="1" type="ORF">EXIGLDRAFT_170136</name>
</gene>
<proteinExistence type="predicted"/>
<reference evidence="1 2" key="1">
    <citation type="journal article" date="2016" name="Mol. Biol. Evol.">
        <title>Comparative Genomics of Early-Diverging Mushroom-Forming Fungi Provides Insights into the Origins of Lignocellulose Decay Capabilities.</title>
        <authorList>
            <person name="Nagy L.G."/>
            <person name="Riley R."/>
            <person name="Tritt A."/>
            <person name="Adam C."/>
            <person name="Daum C."/>
            <person name="Floudas D."/>
            <person name="Sun H."/>
            <person name="Yadav J.S."/>
            <person name="Pangilinan J."/>
            <person name="Larsson K.H."/>
            <person name="Matsuura K."/>
            <person name="Barry K."/>
            <person name="Labutti K."/>
            <person name="Kuo R."/>
            <person name="Ohm R.A."/>
            <person name="Bhattacharya S.S."/>
            <person name="Shirouzu T."/>
            <person name="Yoshinaga Y."/>
            <person name="Martin F.M."/>
            <person name="Grigoriev I.V."/>
            <person name="Hibbett D.S."/>
        </authorList>
    </citation>
    <scope>NUCLEOTIDE SEQUENCE [LARGE SCALE GENOMIC DNA]</scope>
    <source>
        <strain evidence="1 2">HHB12029</strain>
    </source>
</reference>
<name>A0A165FBI9_EXIGL</name>
<evidence type="ECO:0000313" key="1">
    <source>
        <dbReference type="EMBL" id="KZV88730.1"/>
    </source>
</evidence>
<protein>
    <submittedName>
        <fullName evidence="1">Uncharacterized protein</fullName>
    </submittedName>
</protein>
<sequence>MFYYSLDTFSPRVYKAASPLIVEFDLCFARLHCHTHIAGSPHTRDPVHFSYLILVGCRLARLVATPNTDWAYIRVGTLTLVLVPVGGDPNRRIWCPTVVPSSIYRWARRRAVFRRLEHSLCSRNSALADLPLFSFSQNACLQCGKVCASSESPQLQVVFPSAQVLRTIAAVLIASLIQVLRGRVDTSVSV</sequence>
<evidence type="ECO:0000313" key="2">
    <source>
        <dbReference type="Proteomes" id="UP000077266"/>
    </source>
</evidence>
<dbReference type="Proteomes" id="UP000077266">
    <property type="component" value="Unassembled WGS sequence"/>
</dbReference>
<dbReference type="EMBL" id="KV426091">
    <property type="protein sequence ID" value="KZV88730.1"/>
    <property type="molecule type" value="Genomic_DNA"/>
</dbReference>
<accession>A0A165FBI9</accession>
<dbReference type="AlphaFoldDB" id="A0A165FBI9"/>
<dbReference type="InParanoid" id="A0A165FBI9"/>
<organism evidence="1 2">
    <name type="scientific">Exidia glandulosa HHB12029</name>
    <dbReference type="NCBI Taxonomy" id="1314781"/>
    <lineage>
        <taxon>Eukaryota</taxon>
        <taxon>Fungi</taxon>
        <taxon>Dikarya</taxon>
        <taxon>Basidiomycota</taxon>
        <taxon>Agaricomycotina</taxon>
        <taxon>Agaricomycetes</taxon>
        <taxon>Auriculariales</taxon>
        <taxon>Exidiaceae</taxon>
        <taxon>Exidia</taxon>
    </lineage>
</organism>
<keyword evidence="2" id="KW-1185">Reference proteome</keyword>